<dbReference type="GO" id="GO:0008234">
    <property type="term" value="F:cysteine-type peptidase activity"/>
    <property type="evidence" value="ECO:0007669"/>
    <property type="project" value="UniProtKB-KW"/>
</dbReference>
<evidence type="ECO:0000256" key="3">
    <source>
        <dbReference type="ARBA" id="ARBA00022801"/>
    </source>
</evidence>
<dbReference type="SUPFAM" id="SSF54001">
    <property type="entry name" value="Cysteine proteinases"/>
    <property type="match status" value="1"/>
</dbReference>
<evidence type="ECO:0000256" key="2">
    <source>
        <dbReference type="ARBA" id="ARBA00022670"/>
    </source>
</evidence>
<feature type="compositionally biased region" description="Polar residues" evidence="5">
    <location>
        <begin position="189"/>
        <end position="200"/>
    </location>
</feature>
<accession>A0ABD3ELV0</accession>
<feature type="region of interest" description="Disordered" evidence="5">
    <location>
        <begin position="189"/>
        <end position="257"/>
    </location>
</feature>
<evidence type="ECO:0000313" key="8">
    <source>
        <dbReference type="Proteomes" id="UP001632038"/>
    </source>
</evidence>
<evidence type="ECO:0000313" key="7">
    <source>
        <dbReference type="EMBL" id="KAL3654070.1"/>
    </source>
</evidence>
<dbReference type="AlphaFoldDB" id="A0ABD3ELV0"/>
<comment type="similarity">
    <text evidence="1">Belongs to the peptidase C48 family.</text>
</comment>
<evidence type="ECO:0000256" key="1">
    <source>
        <dbReference type="ARBA" id="ARBA00005234"/>
    </source>
</evidence>
<dbReference type="Pfam" id="PF02902">
    <property type="entry name" value="Peptidase_C48"/>
    <property type="match status" value="1"/>
</dbReference>
<keyword evidence="2" id="KW-0645">Protease</keyword>
<dbReference type="PROSITE" id="PS50600">
    <property type="entry name" value="ULP_PROTEASE"/>
    <property type="match status" value="1"/>
</dbReference>
<protein>
    <recommendedName>
        <fullName evidence="6">Ubiquitin-like protease family profile domain-containing protein</fullName>
    </recommendedName>
</protein>
<reference evidence="8" key="1">
    <citation type="journal article" date="2024" name="IScience">
        <title>Strigolactones Initiate the Formation of Haustorium-like Structures in Castilleja.</title>
        <authorList>
            <person name="Buerger M."/>
            <person name="Peterson D."/>
            <person name="Chory J."/>
        </authorList>
    </citation>
    <scope>NUCLEOTIDE SEQUENCE [LARGE SCALE GENOMIC DNA]</scope>
</reference>
<dbReference type="Gene3D" id="1.10.418.20">
    <property type="match status" value="1"/>
</dbReference>
<dbReference type="InterPro" id="IPR038765">
    <property type="entry name" value="Papain-like_cys_pep_sf"/>
</dbReference>
<feature type="compositionally biased region" description="Basic and acidic residues" evidence="5">
    <location>
        <begin position="234"/>
        <end position="250"/>
    </location>
</feature>
<proteinExistence type="inferred from homology"/>
<dbReference type="GO" id="GO:0006508">
    <property type="term" value="P:proteolysis"/>
    <property type="evidence" value="ECO:0007669"/>
    <property type="project" value="UniProtKB-KW"/>
</dbReference>
<keyword evidence="8" id="KW-1185">Reference proteome</keyword>
<evidence type="ECO:0000259" key="6">
    <source>
        <dbReference type="PROSITE" id="PS50600"/>
    </source>
</evidence>
<dbReference type="Gene3D" id="3.30.310.130">
    <property type="entry name" value="Ubiquitin-related"/>
    <property type="match status" value="1"/>
</dbReference>
<dbReference type="GO" id="GO:0016926">
    <property type="term" value="P:protein desumoylation"/>
    <property type="evidence" value="ECO:0007669"/>
    <property type="project" value="UniProtKB-ARBA"/>
</dbReference>
<organism evidence="7 8">
    <name type="scientific">Castilleja foliolosa</name>
    <dbReference type="NCBI Taxonomy" id="1961234"/>
    <lineage>
        <taxon>Eukaryota</taxon>
        <taxon>Viridiplantae</taxon>
        <taxon>Streptophyta</taxon>
        <taxon>Embryophyta</taxon>
        <taxon>Tracheophyta</taxon>
        <taxon>Spermatophyta</taxon>
        <taxon>Magnoliopsida</taxon>
        <taxon>eudicotyledons</taxon>
        <taxon>Gunneridae</taxon>
        <taxon>Pentapetalae</taxon>
        <taxon>asterids</taxon>
        <taxon>lamiids</taxon>
        <taxon>Lamiales</taxon>
        <taxon>Orobanchaceae</taxon>
        <taxon>Pedicularideae</taxon>
        <taxon>Castillejinae</taxon>
        <taxon>Castilleja</taxon>
    </lineage>
</organism>
<dbReference type="EMBL" id="JAVIJP010000005">
    <property type="protein sequence ID" value="KAL3654070.1"/>
    <property type="molecule type" value="Genomic_DNA"/>
</dbReference>
<evidence type="ECO:0000256" key="5">
    <source>
        <dbReference type="SAM" id="MobiDB-lite"/>
    </source>
</evidence>
<dbReference type="InterPro" id="IPR003653">
    <property type="entry name" value="Peptidase_C48_C"/>
</dbReference>
<dbReference type="Proteomes" id="UP001632038">
    <property type="component" value="Unassembled WGS sequence"/>
</dbReference>
<feature type="compositionally biased region" description="Polar residues" evidence="5">
    <location>
        <begin position="207"/>
        <end position="219"/>
    </location>
</feature>
<keyword evidence="3" id="KW-0378">Hydrolase</keyword>
<gene>
    <name evidence="7" type="ORF">CASFOL_003751</name>
</gene>
<name>A0ABD3ELV0_9LAMI</name>
<evidence type="ECO:0000256" key="4">
    <source>
        <dbReference type="ARBA" id="ARBA00022807"/>
    </source>
</evidence>
<keyword evidence="4" id="KW-0788">Thiol protease</keyword>
<feature type="domain" description="Ubiquitin-like protease family profile" evidence="6">
    <location>
        <begin position="307"/>
        <end position="499"/>
    </location>
</feature>
<sequence>MEGEGERKRKAGGPLELDWKMILVDDEPPSLVVIEAAKSKSKEPEVLMLREDQEPHNDHYLRRLSDRELADKISRAESVLRNASKLSDGGEKLRFQLNKQITERDRRKLLKADDKCKKATLLAGNHIHIDATDDLASRGAPSVSASQSQFAMTFCSKLDDKRPAKSFTNEMSTLNSCNYKRENGPFVAQRTQKISSSSRQAPFKSPNHLSVHTNDSSQSNHEHFGRHLSTSSPRHPDKGVSGYFEKKENAPRVQPMRSSKMNKIQPAFVLVDEEELEVDAINQADQVGQSSEETTIYYPSRDDPEAVEIHNSDMECLAPQSYLSSPIMNFYIRYLQKPTSPGTRKRCDYHFFNTYFYKKLKQDVFNKFEKETSFAKFRRWWKGVNIFEKAYIFLPIHENLHWSLVIICIPNKEDESGPIILHLDSLGLHNSKSICRDVKSFLIEEWRFLRKEDVLPELPIPDNIWDKLSQNIDEKVIEVPQQRNEYDCGLFVLFFMERFLVEAPERLKKKDLDMFGKEWFQPEEASGLRREIRNLLEEEFKNANGGACELD</sequence>
<dbReference type="PANTHER" id="PTHR46915:SF2">
    <property type="entry name" value="UBIQUITIN-LIKE PROTEASE 4"/>
    <property type="match status" value="1"/>
</dbReference>
<comment type="caution">
    <text evidence="7">The sequence shown here is derived from an EMBL/GenBank/DDBJ whole genome shotgun (WGS) entry which is preliminary data.</text>
</comment>
<dbReference type="PANTHER" id="PTHR46915">
    <property type="entry name" value="UBIQUITIN-LIKE PROTEASE 4-RELATED"/>
    <property type="match status" value="1"/>
</dbReference>